<comment type="caution">
    <text evidence="2">The sequence shown here is derived from an EMBL/GenBank/DDBJ whole genome shotgun (WGS) entry which is preliminary data.</text>
</comment>
<keyword evidence="1" id="KW-0732">Signal</keyword>
<dbReference type="AlphaFoldDB" id="A0A1C1YT71"/>
<sequence length="197" mass="21658">MTEHPSPCRGLLAALLVLSAASPALAGGTTLACYQQVHQPAVYRTVHEQVVVRPGGVVHETIPARYGEVVERVLIEPERLVARHIPAVVKTVHQTVMVRPQSIGWEWRRVHGVKTLCKVVLPAEYATEARTVVVRPAQTVHERVPARYAHRTRTVIVEPARIVAREVPPVIKTVARQVEIRPASSGWVQVSGGARCN</sequence>
<organism evidence="2 3">
    <name type="scientific">Hoeflea olei</name>
    <dbReference type="NCBI Taxonomy" id="1480615"/>
    <lineage>
        <taxon>Bacteria</taxon>
        <taxon>Pseudomonadati</taxon>
        <taxon>Pseudomonadota</taxon>
        <taxon>Alphaproteobacteria</taxon>
        <taxon>Hyphomicrobiales</taxon>
        <taxon>Rhizobiaceae</taxon>
        <taxon>Hoeflea</taxon>
    </lineage>
</organism>
<gene>
    <name evidence="2" type="ORF">AWJ14_17595</name>
</gene>
<evidence type="ECO:0000256" key="1">
    <source>
        <dbReference type="SAM" id="SignalP"/>
    </source>
</evidence>
<evidence type="ECO:0008006" key="4">
    <source>
        <dbReference type="Google" id="ProtNLM"/>
    </source>
</evidence>
<reference evidence="2 3" key="1">
    <citation type="submission" date="2015-12" db="EMBL/GenBank/DDBJ databases">
        <authorList>
            <person name="Shamseldin A."/>
            <person name="Moawad H."/>
            <person name="Abd El-Rahim W.M."/>
            <person name="Sadowsky M.J."/>
        </authorList>
    </citation>
    <scope>NUCLEOTIDE SEQUENCE [LARGE SCALE GENOMIC DNA]</scope>
    <source>
        <strain evidence="2 3">JC234</strain>
    </source>
</reference>
<dbReference type="Proteomes" id="UP000094795">
    <property type="component" value="Unassembled WGS sequence"/>
</dbReference>
<protein>
    <recommendedName>
        <fullName evidence="4">Peptidoglycan-binding protein</fullName>
    </recommendedName>
</protein>
<accession>A0A1C1YT71</accession>
<dbReference type="RefSeq" id="WP_066181488.1">
    <property type="nucleotide sequence ID" value="NZ_LQZT01000034.1"/>
</dbReference>
<dbReference type="STRING" id="1480615.AWJ14_17595"/>
<name>A0A1C1YT71_9HYPH</name>
<dbReference type="EMBL" id="LQZT01000034">
    <property type="protein sequence ID" value="OCW56739.1"/>
    <property type="molecule type" value="Genomic_DNA"/>
</dbReference>
<evidence type="ECO:0000313" key="3">
    <source>
        <dbReference type="Proteomes" id="UP000094795"/>
    </source>
</evidence>
<evidence type="ECO:0000313" key="2">
    <source>
        <dbReference type="EMBL" id="OCW56739.1"/>
    </source>
</evidence>
<feature type="chain" id="PRO_5008656495" description="Peptidoglycan-binding protein" evidence="1">
    <location>
        <begin position="27"/>
        <end position="197"/>
    </location>
</feature>
<keyword evidence="3" id="KW-1185">Reference proteome</keyword>
<proteinExistence type="predicted"/>
<dbReference type="OrthoDB" id="9803857at2"/>
<feature type="signal peptide" evidence="1">
    <location>
        <begin position="1"/>
        <end position="26"/>
    </location>
</feature>